<protein>
    <recommendedName>
        <fullName evidence="5">biotin--[biotin carboxyl-carrier protein] ligase</fullName>
        <ecNumber evidence="5">6.3.4.15</ecNumber>
    </recommendedName>
</protein>
<evidence type="ECO:0000259" key="6">
    <source>
        <dbReference type="Pfam" id="PF02237"/>
    </source>
</evidence>
<name>A0A399EDR9_9DEIN</name>
<dbReference type="EC" id="6.3.4.15" evidence="5"/>
<dbReference type="Gene3D" id="3.30.930.10">
    <property type="entry name" value="Bira Bifunctional Protein, Domain 2"/>
    <property type="match status" value="1"/>
</dbReference>
<dbReference type="PANTHER" id="PTHR12835:SF5">
    <property type="entry name" value="BIOTIN--PROTEIN LIGASE"/>
    <property type="match status" value="1"/>
</dbReference>
<dbReference type="PANTHER" id="PTHR12835">
    <property type="entry name" value="BIOTIN PROTEIN LIGASE"/>
    <property type="match status" value="1"/>
</dbReference>
<dbReference type="Pfam" id="PF02237">
    <property type="entry name" value="BPL_C"/>
    <property type="match status" value="1"/>
</dbReference>
<evidence type="ECO:0000256" key="2">
    <source>
        <dbReference type="ARBA" id="ARBA00022741"/>
    </source>
</evidence>
<proteinExistence type="predicted"/>
<evidence type="ECO:0000259" key="7">
    <source>
        <dbReference type="Pfam" id="PF03099"/>
    </source>
</evidence>
<dbReference type="Pfam" id="PF03099">
    <property type="entry name" value="BPL_LplA_LipB"/>
    <property type="match status" value="1"/>
</dbReference>
<dbReference type="SUPFAM" id="SSF50037">
    <property type="entry name" value="C-terminal domain of transcriptional repressors"/>
    <property type="match status" value="1"/>
</dbReference>
<gene>
    <name evidence="8" type="primary">birA</name>
    <name evidence="8" type="ORF">Mlute_02607</name>
</gene>
<keyword evidence="4" id="KW-0092">Biotin</keyword>
<evidence type="ECO:0000256" key="4">
    <source>
        <dbReference type="ARBA" id="ARBA00023267"/>
    </source>
</evidence>
<dbReference type="SUPFAM" id="SSF55681">
    <property type="entry name" value="Class II aaRS and biotin synthetases"/>
    <property type="match status" value="1"/>
</dbReference>
<dbReference type="InterPro" id="IPR008988">
    <property type="entry name" value="Transcriptional_repressor_C"/>
</dbReference>
<dbReference type="NCBIfam" id="TIGR00121">
    <property type="entry name" value="birA_ligase"/>
    <property type="match status" value="1"/>
</dbReference>
<feature type="domain" description="Biotin protein ligase C-terminal" evidence="6">
    <location>
        <begin position="127"/>
        <end position="172"/>
    </location>
</feature>
<keyword evidence="1 8" id="KW-0436">Ligase</keyword>
<accession>A0A399EDR9</accession>
<keyword evidence="3" id="KW-0067">ATP-binding</keyword>
<keyword evidence="2" id="KW-0547">Nucleotide-binding</keyword>
<dbReference type="Proteomes" id="UP000265800">
    <property type="component" value="Unassembled WGS sequence"/>
</dbReference>
<dbReference type="InterPro" id="IPR004143">
    <property type="entry name" value="BPL_LPL_catalytic"/>
</dbReference>
<comment type="caution">
    <text evidence="8">The sequence shown here is derived from an EMBL/GenBank/DDBJ whole genome shotgun (WGS) entry which is preliminary data.</text>
</comment>
<dbReference type="EMBL" id="QWKZ01000124">
    <property type="protein sequence ID" value="RIH82068.1"/>
    <property type="molecule type" value="Genomic_DNA"/>
</dbReference>
<dbReference type="InterPro" id="IPR004408">
    <property type="entry name" value="Biotin_CoA_COase_ligase"/>
</dbReference>
<organism evidence="8 9">
    <name type="scientific">Meiothermus luteus</name>
    <dbReference type="NCBI Taxonomy" id="2026184"/>
    <lineage>
        <taxon>Bacteria</taxon>
        <taxon>Thermotogati</taxon>
        <taxon>Deinococcota</taxon>
        <taxon>Deinococci</taxon>
        <taxon>Thermales</taxon>
        <taxon>Thermaceae</taxon>
        <taxon>Meiothermus</taxon>
    </lineage>
</organism>
<evidence type="ECO:0000256" key="5">
    <source>
        <dbReference type="ARBA" id="ARBA00024227"/>
    </source>
</evidence>
<dbReference type="InterPro" id="IPR003142">
    <property type="entry name" value="BPL_C"/>
</dbReference>
<evidence type="ECO:0000256" key="3">
    <source>
        <dbReference type="ARBA" id="ARBA00022840"/>
    </source>
</evidence>
<dbReference type="GO" id="GO:0005524">
    <property type="term" value="F:ATP binding"/>
    <property type="evidence" value="ECO:0007669"/>
    <property type="project" value="UniProtKB-KW"/>
</dbReference>
<dbReference type="GO" id="GO:0005737">
    <property type="term" value="C:cytoplasm"/>
    <property type="evidence" value="ECO:0007669"/>
    <property type="project" value="TreeGrafter"/>
</dbReference>
<reference evidence="8 9" key="1">
    <citation type="submission" date="2018-08" db="EMBL/GenBank/DDBJ databases">
        <title>Meiothermus luteus KCTC 52599 genome sequencing project.</title>
        <authorList>
            <person name="Da Costa M.S."/>
            <person name="Albuquerque L."/>
            <person name="Raposo P."/>
            <person name="Froufe H.J.C."/>
            <person name="Barroso C.S."/>
            <person name="Egas C."/>
        </authorList>
    </citation>
    <scope>NUCLEOTIDE SEQUENCE [LARGE SCALE GENOMIC DNA]</scope>
    <source>
        <strain evidence="8 9">KCTC 52599</strain>
    </source>
</reference>
<evidence type="ECO:0000313" key="9">
    <source>
        <dbReference type="Proteomes" id="UP000265800"/>
    </source>
</evidence>
<evidence type="ECO:0000313" key="8">
    <source>
        <dbReference type="EMBL" id="RIH82068.1"/>
    </source>
</evidence>
<evidence type="ECO:0000256" key="1">
    <source>
        <dbReference type="ARBA" id="ARBA00022598"/>
    </source>
</evidence>
<dbReference type="GO" id="GO:0004077">
    <property type="term" value="F:biotin--[biotin carboxyl-carrier protein] ligase activity"/>
    <property type="evidence" value="ECO:0007669"/>
    <property type="project" value="UniProtKB-EC"/>
</dbReference>
<keyword evidence="9" id="KW-1185">Reference proteome</keyword>
<sequence>MLLRPTLPPSALALLSLAAGLALREAVGLGGLKWPNDLLAPDGRKLAGVLLEAQVSGEEVAYVLLGVGLNVLHDPGLPSEAAALAEFGGGSRAELLARFLGRLEARYTELHRDPGGFLADYKALSYTLGRPVRVGTPQGEVRGVATDISPDGSLLVEVQGQTCRIGAGDVELVGFVGGKK</sequence>
<dbReference type="InterPro" id="IPR045864">
    <property type="entry name" value="aa-tRNA-synth_II/BPL/LPL"/>
</dbReference>
<feature type="domain" description="BPL/LPL catalytic" evidence="7">
    <location>
        <begin position="32"/>
        <end position="70"/>
    </location>
</feature>
<dbReference type="Gene3D" id="2.30.30.100">
    <property type="match status" value="1"/>
</dbReference>
<dbReference type="AlphaFoldDB" id="A0A399EDR9"/>